<evidence type="ECO:0000313" key="9">
    <source>
        <dbReference type="EMBL" id="MDJ1501655.1"/>
    </source>
</evidence>
<dbReference type="InterPro" id="IPR006665">
    <property type="entry name" value="OmpA-like"/>
</dbReference>
<accession>A0AAE3R5C7</accession>
<dbReference type="InterPro" id="IPR006664">
    <property type="entry name" value="OMP_bac"/>
</dbReference>
<feature type="compositionally biased region" description="Basic and acidic residues" evidence="6">
    <location>
        <begin position="540"/>
        <end position="560"/>
    </location>
</feature>
<comment type="subcellular location">
    <subcellularLocation>
        <location evidence="1">Cell outer membrane</location>
    </subcellularLocation>
</comment>
<feature type="signal peptide" evidence="7">
    <location>
        <begin position="1"/>
        <end position="21"/>
    </location>
</feature>
<evidence type="ECO:0000313" key="10">
    <source>
        <dbReference type="Proteomes" id="UP001232063"/>
    </source>
</evidence>
<dbReference type="InterPro" id="IPR050330">
    <property type="entry name" value="Bact_OuterMem_StrucFunc"/>
</dbReference>
<dbReference type="AlphaFoldDB" id="A0AAE3R5C7"/>
<dbReference type="CDD" id="cd07185">
    <property type="entry name" value="OmpA_C-like"/>
    <property type="match status" value="1"/>
</dbReference>
<evidence type="ECO:0000256" key="6">
    <source>
        <dbReference type="SAM" id="MobiDB-lite"/>
    </source>
</evidence>
<dbReference type="RefSeq" id="WP_314511211.1">
    <property type="nucleotide sequence ID" value="NZ_JASJOU010000004.1"/>
</dbReference>
<dbReference type="Pfam" id="PF18990">
    <property type="entry name" value="DUF5723"/>
    <property type="match status" value="1"/>
</dbReference>
<evidence type="ECO:0000259" key="8">
    <source>
        <dbReference type="PROSITE" id="PS51123"/>
    </source>
</evidence>
<organism evidence="9 10">
    <name type="scientific">Xanthocytophaga agilis</name>
    <dbReference type="NCBI Taxonomy" id="3048010"/>
    <lineage>
        <taxon>Bacteria</taxon>
        <taxon>Pseudomonadati</taxon>
        <taxon>Bacteroidota</taxon>
        <taxon>Cytophagia</taxon>
        <taxon>Cytophagales</taxon>
        <taxon>Rhodocytophagaceae</taxon>
        <taxon>Xanthocytophaga</taxon>
    </lineage>
</organism>
<dbReference type="GO" id="GO:0005509">
    <property type="term" value="F:calcium ion binding"/>
    <property type="evidence" value="ECO:0007669"/>
    <property type="project" value="InterPro"/>
</dbReference>
<feature type="domain" description="OmpA-like" evidence="8">
    <location>
        <begin position="694"/>
        <end position="809"/>
    </location>
</feature>
<feature type="compositionally biased region" description="Basic and acidic residues" evidence="6">
    <location>
        <begin position="601"/>
        <end position="614"/>
    </location>
</feature>
<dbReference type="EMBL" id="JASJOU010000004">
    <property type="protein sequence ID" value="MDJ1501655.1"/>
    <property type="molecule type" value="Genomic_DNA"/>
</dbReference>
<evidence type="ECO:0000256" key="1">
    <source>
        <dbReference type="ARBA" id="ARBA00004442"/>
    </source>
</evidence>
<sequence>MLKKVPFLIFIFCITVNCSWAQQLLGISNSNYAGVNGLYLNPSSIADSRYGFHLNLVTVQGSITNNYYRYDSPYSLLKLGIERFKEPYNLQPEYYTDANNNHTKMFNIRANVYLPSLMIKLSPRHSIAVTNRMRGSFEATNLTSFVAEDFKNNNLTLLSLLSNGSLLRINTNMFRETGLTYAREIWSEGKHYLKGGITLKYLQGIYSSSLYSNTLQSQFSTVNNEPVLHVINADIGYHYSQAEGYPPVDEFVDAALWKTKNGKGLGADIGFTYEYRPDVEKYRYKMDGKDELDGLQNKYKYRIGISLLDIGGLRYNTNYNDSTASASYTIRRTDVDLSQQELENSTLDNFYPVLNRGLAVGNGDQKNGFRTKLPTALHLNFDYKIKDKLYVNAAWIQSLRTRKAIGMRYNSQFAVTPRFETKHFEFALPLALINDYQQVTLGAMMRVGSFFFIGSDNLPGLVNLGRPYGMDVYAGIIIAGLHHKKKDKDNDGVSDKLDICPNFPGVWEFKGCPDTDGDGIEDKVDKCPTEPGSKEMGGCPDRDGDRIMDSQDRCPDEAGLEKNGGCPDSDSDGVIDREDECPLLKGPAALKGCPDTDEDGIPDKDDRCPNEKGQSKFNGCADTDGDNIANPDDACPDQAGTPRFNGCPDRDGDTVPDKDDRCPDTYGSPQNAGCPVEAKPADPTRVEIKLTQEEQAVLNEAFDNLEFETGKSVIKVASYQSLDELADLLISKSTYRMLVSGHTDNVGNAATNLKLSKARADAVKKYLTRKGVKADQIITEGFGSRKPLVSNATPEGRQRNRRVEMKIIK</sequence>
<reference evidence="9" key="1">
    <citation type="submission" date="2023-05" db="EMBL/GenBank/DDBJ databases">
        <authorList>
            <person name="Zhang X."/>
        </authorList>
    </citation>
    <scope>NUCLEOTIDE SEQUENCE</scope>
    <source>
        <strain evidence="9">BD1B2-1</strain>
    </source>
</reference>
<feature type="region of interest" description="Disordered" evidence="6">
    <location>
        <begin position="586"/>
        <end position="655"/>
    </location>
</feature>
<dbReference type="Proteomes" id="UP001232063">
    <property type="component" value="Unassembled WGS sequence"/>
</dbReference>
<evidence type="ECO:0000256" key="4">
    <source>
        <dbReference type="ARBA" id="ARBA00023237"/>
    </source>
</evidence>
<dbReference type="SUPFAM" id="SSF103088">
    <property type="entry name" value="OmpA-like"/>
    <property type="match status" value="1"/>
</dbReference>
<dbReference type="GO" id="GO:0009279">
    <property type="term" value="C:cell outer membrane"/>
    <property type="evidence" value="ECO:0007669"/>
    <property type="project" value="UniProtKB-SubCell"/>
</dbReference>
<evidence type="ECO:0000256" key="7">
    <source>
        <dbReference type="SAM" id="SignalP"/>
    </source>
</evidence>
<gene>
    <name evidence="9" type="ORF">QNI22_13400</name>
</gene>
<evidence type="ECO:0000256" key="3">
    <source>
        <dbReference type="ARBA" id="ARBA00023136"/>
    </source>
</evidence>
<dbReference type="PROSITE" id="PS51123">
    <property type="entry name" value="OMPA_2"/>
    <property type="match status" value="1"/>
</dbReference>
<dbReference type="Pfam" id="PF02412">
    <property type="entry name" value="TSP_3"/>
    <property type="match status" value="2"/>
</dbReference>
<keyword evidence="10" id="KW-1185">Reference proteome</keyword>
<dbReference type="PRINTS" id="PR01021">
    <property type="entry name" value="OMPADOMAIN"/>
</dbReference>
<dbReference type="Gene3D" id="3.30.1330.60">
    <property type="entry name" value="OmpA-like domain"/>
    <property type="match status" value="1"/>
</dbReference>
<dbReference type="InterPro" id="IPR028974">
    <property type="entry name" value="TSP_type-3_rpt"/>
</dbReference>
<feature type="chain" id="PRO_5042107390" evidence="7">
    <location>
        <begin position="22"/>
        <end position="809"/>
    </location>
</feature>
<name>A0AAE3R5C7_9BACT</name>
<keyword evidence="3 5" id="KW-0472">Membrane</keyword>
<dbReference type="PANTHER" id="PTHR30329:SF21">
    <property type="entry name" value="LIPOPROTEIN YIAD-RELATED"/>
    <property type="match status" value="1"/>
</dbReference>
<protein>
    <submittedName>
        <fullName evidence="9">DUF5723 family protein</fullName>
    </submittedName>
</protein>
<dbReference type="InterPro" id="IPR003367">
    <property type="entry name" value="Thrombospondin_3-like_rpt"/>
</dbReference>
<dbReference type="InterPro" id="IPR043781">
    <property type="entry name" value="DUF5723"/>
</dbReference>
<dbReference type="Gene3D" id="4.10.1080.10">
    <property type="entry name" value="TSP type-3 repeat"/>
    <property type="match status" value="1"/>
</dbReference>
<keyword evidence="4" id="KW-0998">Cell outer membrane</keyword>
<dbReference type="GO" id="GO:0007155">
    <property type="term" value="P:cell adhesion"/>
    <property type="evidence" value="ECO:0007669"/>
    <property type="project" value="InterPro"/>
</dbReference>
<evidence type="ECO:0000256" key="5">
    <source>
        <dbReference type="PROSITE-ProRule" id="PRU00473"/>
    </source>
</evidence>
<dbReference type="InterPro" id="IPR036737">
    <property type="entry name" value="OmpA-like_sf"/>
</dbReference>
<evidence type="ECO:0000256" key="2">
    <source>
        <dbReference type="ARBA" id="ARBA00022729"/>
    </source>
</evidence>
<comment type="caution">
    <text evidence="9">The sequence shown here is derived from an EMBL/GenBank/DDBJ whole genome shotgun (WGS) entry which is preliminary data.</text>
</comment>
<proteinExistence type="predicted"/>
<dbReference type="PANTHER" id="PTHR30329">
    <property type="entry name" value="STATOR ELEMENT OF FLAGELLAR MOTOR COMPLEX"/>
    <property type="match status" value="1"/>
</dbReference>
<feature type="region of interest" description="Disordered" evidence="6">
    <location>
        <begin position="525"/>
        <end position="572"/>
    </location>
</feature>
<keyword evidence="2 7" id="KW-0732">Signal</keyword>
<dbReference type="Pfam" id="PF00691">
    <property type="entry name" value="OmpA"/>
    <property type="match status" value="1"/>
</dbReference>